<reference evidence="2" key="1">
    <citation type="submission" date="2016-11" db="UniProtKB">
        <authorList>
            <consortium name="WormBaseParasite"/>
        </authorList>
    </citation>
    <scope>IDENTIFICATION</scope>
</reference>
<protein>
    <submittedName>
        <fullName evidence="2">BPI2 domain-containing protein</fullName>
    </submittedName>
</protein>
<accession>A0A1I7XJY5</accession>
<dbReference type="AlphaFoldDB" id="A0A1I7XJY5"/>
<dbReference type="WBParaSite" id="Hba_17833">
    <property type="protein sequence ID" value="Hba_17833"/>
    <property type="gene ID" value="Hba_17833"/>
</dbReference>
<dbReference type="Proteomes" id="UP000095283">
    <property type="component" value="Unplaced"/>
</dbReference>
<keyword evidence="1" id="KW-1185">Reference proteome</keyword>
<sequence length="206" mass="23102">MENKSQDSPTTKKTIADMLIEMSSGNSVTANDDCTNLQSISEYPLPPFWQLPLEVSKGYRGGFYIKGVKYVQMTTLIHHDSIIVPVQQPIKFKCDGYLLEMSLSDLFLANGILIRDPTQCHELQKLFSACVFLIHHAISEHLLNTCGPLSTLNPLVKINRDHNPILLSCDAPPFACHKQQYFDLALGRMHGVNEVFDGTKMGYSDE</sequence>
<proteinExistence type="predicted"/>
<evidence type="ECO:0000313" key="1">
    <source>
        <dbReference type="Proteomes" id="UP000095283"/>
    </source>
</evidence>
<evidence type="ECO:0000313" key="2">
    <source>
        <dbReference type="WBParaSite" id="Hba_17833"/>
    </source>
</evidence>
<name>A0A1I7XJY5_HETBA</name>
<organism evidence="1 2">
    <name type="scientific">Heterorhabditis bacteriophora</name>
    <name type="common">Entomopathogenic nematode worm</name>
    <dbReference type="NCBI Taxonomy" id="37862"/>
    <lineage>
        <taxon>Eukaryota</taxon>
        <taxon>Metazoa</taxon>
        <taxon>Ecdysozoa</taxon>
        <taxon>Nematoda</taxon>
        <taxon>Chromadorea</taxon>
        <taxon>Rhabditida</taxon>
        <taxon>Rhabditina</taxon>
        <taxon>Rhabditomorpha</taxon>
        <taxon>Strongyloidea</taxon>
        <taxon>Heterorhabditidae</taxon>
        <taxon>Heterorhabditis</taxon>
    </lineage>
</organism>